<evidence type="ECO:0000256" key="8">
    <source>
        <dbReference type="ARBA" id="ARBA00022801"/>
    </source>
</evidence>
<keyword evidence="11 14" id="KW-1133">Transmembrane helix</keyword>
<feature type="domain" description="Penicillin-binding protein dimerisation" evidence="16">
    <location>
        <begin position="68"/>
        <end position="237"/>
    </location>
</feature>
<dbReference type="NCBIfam" id="TIGR03423">
    <property type="entry name" value="pbp2_mrdA"/>
    <property type="match status" value="1"/>
</dbReference>
<dbReference type="GO" id="GO:0009252">
    <property type="term" value="P:peptidoglycan biosynthetic process"/>
    <property type="evidence" value="ECO:0007669"/>
    <property type="project" value="UniProtKB-KW"/>
</dbReference>
<dbReference type="GO" id="GO:0071555">
    <property type="term" value="P:cell wall organization"/>
    <property type="evidence" value="ECO:0007669"/>
    <property type="project" value="UniProtKB-KW"/>
</dbReference>
<dbReference type="Pfam" id="PF00905">
    <property type="entry name" value="Transpeptidase"/>
    <property type="match status" value="1"/>
</dbReference>
<comment type="similarity">
    <text evidence="3">Belongs to the transpeptidase family.</text>
</comment>
<dbReference type="InterPro" id="IPR012338">
    <property type="entry name" value="Beta-lactam/transpept-like"/>
</dbReference>
<dbReference type="GO" id="GO:0008360">
    <property type="term" value="P:regulation of cell shape"/>
    <property type="evidence" value="ECO:0007669"/>
    <property type="project" value="UniProtKB-KW"/>
</dbReference>
<dbReference type="GO" id="GO:0005886">
    <property type="term" value="C:plasma membrane"/>
    <property type="evidence" value="ECO:0007669"/>
    <property type="project" value="UniProtKB-SubCell"/>
</dbReference>
<dbReference type="GO" id="GO:0006508">
    <property type="term" value="P:proteolysis"/>
    <property type="evidence" value="ECO:0007669"/>
    <property type="project" value="UniProtKB-KW"/>
</dbReference>
<evidence type="ECO:0000256" key="2">
    <source>
        <dbReference type="ARBA" id="ARBA00004236"/>
    </source>
</evidence>
<dbReference type="InterPro" id="IPR005311">
    <property type="entry name" value="PBP_dimer"/>
</dbReference>
<dbReference type="GO" id="GO:0009002">
    <property type="term" value="F:serine-type D-Ala-D-Ala carboxypeptidase activity"/>
    <property type="evidence" value="ECO:0007669"/>
    <property type="project" value="InterPro"/>
</dbReference>
<dbReference type="InterPro" id="IPR017790">
    <property type="entry name" value="Penicillin-binding_protein_2"/>
</dbReference>
<proteinExistence type="inferred from homology"/>
<dbReference type="Gene3D" id="3.90.1310.10">
    <property type="entry name" value="Penicillin-binding protein 2a (Domain 2)"/>
    <property type="match status" value="1"/>
</dbReference>
<dbReference type="SUPFAM" id="SSF56601">
    <property type="entry name" value="beta-lactamase/transpeptidase-like"/>
    <property type="match status" value="1"/>
</dbReference>
<dbReference type="Gene3D" id="3.30.1390.30">
    <property type="entry name" value="Penicillin-binding protein 2a, domain 3"/>
    <property type="match status" value="1"/>
</dbReference>
<evidence type="ECO:0000256" key="13">
    <source>
        <dbReference type="ARBA" id="ARBA00023316"/>
    </source>
</evidence>
<reference evidence="18" key="1">
    <citation type="submission" date="2018-02" db="EMBL/GenBank/DDBJ databases">
        <authorList>
            <person name="Moore K."/>
            <person name="Momper L."/>
        </authorList>
    </citation>
    <scope>NUCLEOTIDE SEQUENCE [LARGE SCALE GENOMIC DNA]</scope>
    <source>
        <strain evidence="18">ULC18</strain>
    </source>
</reference>
<evidence type="ECO:0000259" key="15">
    <source>
        <dbReference type="Pfam" id="PF00905"/>
    </source>
</evidence>
<accession>A0A2T1E393</accession>
<keyword evidence="10" id="KW-0573">Peptidoglycan synthesis</keyword>
<keyword evidence="18" id="KW-1185">Reference proteome</keyword>
<evidence type="ECO:0000256" key="12">
    <source>
        <dbReference type="ARBA" id="ARBA00023136"/>
    </source>
</evidence>
<evidence type="ECO:0000256" key="4">
    <source>
        <dbReference type="ARBA" id="ARBA00022475"/>
    </source>
</evidence>
<keyword evidence="7 14" id="KW-0812">Transmembrane</keyword>
<dbReference type="InterPro" id="IPR050515">
    <property type="entry name" value="Beta-lactam/transpept"/>
</dbReference>
<reference evidence="17 18" key="2">
    <citation type="submission" date="2018-03" db="EMBL/GenBank/DDBJ databases">
        <title>The ancient ancestry and fast evolution of plastids.</title>
        <authorList>
            <person name="Moore K.R."/>
            <person name="Magnabosco C."/>
            <person name="Momper L."/>
            <person name="Gold D.A."/>
            <person name="Bosak T."/>
            <person name="Fournier G.P."/>
        </authorList>
    </citation>
    <scope>NUCLEOTIDE SEQUENCE [LARGE SCALE GENOMIC DNA]</scope>
    <source>
        <strain evidence="17 18">ULC18</strain>
    </source>
</reference>
<evidence type="ECO:0000256" key="7">
    <source>
        <dbReference type="ARBA" id="ARBA00022692"/>
    </source>
</evidence>
<protein>
    <submittedName>
        <fullName evidence="17">Penicillin-binding protein 2</fullName>
    </submittedName>
</protein>
<dbReference type="SUPFAM" id="SSF56519">
    <property type="entry name" value="Penicillin binding protein dimerisation domain"/>
    <property type="match status" value="1"/>
</dbReference>
<keyword evidence="4" id="KW-1003">Cell membrane</keyword>
<dbReference type="InterPro" id="IPR001460">
    <property type="entry name" value="PCN-bd_Tpept"/>
</dbReference>
<dbReference type="GO" id="GO:0071972">
    <property type="term" value="F:peptidoglycan L,D-transpeptidase activity"/>
    <property type="evidence" value="ECO:0007669"/>
    <property type="project" value="TreeGrafter"/>
</dbReference>
<evidence type="ECO:0000256" key="10">
    <source>
        <dbReference type="ARBA" id="ARBA00022984"/>
    </source>
</evidence>
<sequence>MANGLSLNSKSRRIHVALTQRSQRSVILLLVLTGLISGCLLRLIQLQLVQGSYHRHLVDKNRISLVPTPSDRGNILDRNGKLLAANRLARSVYLSPREETKAQWAESAATLGHILNMPREEILAKLEQVGYRAPTPVRISRDLSLSAFVALSEKHNQFPGLEIRGESNRYYPNGDLASHILGYIREATAEDLKQNPDYPMGMLVGQMGIERLANATLQGVWGGQLLEVNATGQVVRSLGTKPSQSGAPMQLTLDLELQKTAEKALAKRRGAVVVLDVKTGEVLALASGPTFDPNLFTRRISPGDWKQLQSRNQPFLNRALQGYPPGSTFKVVTAAAGIQSGKFSPDSTLATFAALNLGGHLFHEHGSGYGVIGFRDAFAYSSNTFFYQVGLAAGPEQISKWAHRLGIGTTDNMGLEGGSHGSVPTPAEKEKLYKEPWYGGDTVSMSIGQGLVQVTPLEMAVMVSAIVNGGKRVKPHLLLTQTGMPERQPTATGLDPGTIAIIKAGLIAVVQQGTASQLNDGSIPLTGGKTGTAEVPGQPDNALFVGFGPASNPQIAVAVVVENGGFGAVSAVPIAREIYKTYFKSHLKQ</sequence>
<dbReference type="EMBL" id="PVWK01000097">
    <property type="protein sequence ID" value="PSB27219.1"/>
    <property type="molecule type" value="Genomic_DNA"/>
</dbReference>
<evidence type="ECO:0000256" key="5">
    <source>
        <dbReference type="ARBA" id="ARBA00022519"/>
    </source>
</evidence>
<evidence type="ECO:0000256" key="9">
    <source>
        <dbReference type="ARBA" id="ARBA00022960"/>
    </source>
</evidence>
<evidence type="ECO:0000256" key="6">
    <source>
        <dbReference type="ARBA" id="ARBA00022670"/>
    </source>
</evidence>
<evidence type="ECO:0000256" key="3">
    <source>
        <dbReference type="ARBA" id="ARBA00007171"/>
    </source>
</evidence>
<evidence type="ECO:0000256" key="11">
    <source>
        <dbReference type="ARBA" id="ARBA00022989"/>
    </source>
</evidence>
<name>A0A2T1E393_9CYAN</name>
<keyword evidence="12 14" id="KW-0472">Membrane</keyword>
<dbReference type="AlphaFoldDB" id="A0A2T1E393"/>
<dbReference type="OrthoDB" id="9766847at2"/>
<evidence type="ECO:0000259" key="16">
    <source>
        <dbReference type="Pfam" id="PF03717"/>
    </source>
</evidence>
<gene>
    <name evidence="17" type="primary">mrdA</name>
    <name evidence="17" type="ORF">C7B82_17260</name>
</gene>
<feature type="transmembrane region" description="Helical" evidence="14">
    <location>
        <begin position="26"/>
        <end position="44"/>
    </location>
</feature>
<keyword evidence="13" id="KW-0961">Cell wall biogenesis/degradation</keyword>
<dbReference type="Proteomes" id="UP000239576">
    <property type="component" value="Unassembled WGS sequence"/>
</dbReference>
<organism evidence="17 18">
    <name type="scientific">Stenomitos frigidus ULC18</name>
    <dbReference type="NCBI Taxonomy" id="2107698"/>
    <lineage>
        <taxon>Bacteria</taxon>
        <taxon>Bacillati</taxon>
        <taxon>Cyanobacteriota</taxon>
        <taxon>Cyanophyceae</taxon>
        <taxon>Leptolyngbyales</taxon>
        <taxon>Leptolyngbyaceae</taxon>
        <taxon>Stenomitos</taxon>
    </lineage>
</organism>
<keyword evidence="5" id="KW-0997">Cell inner membrane</keyword>
<evidence type="ECO:0000256" key="1">
    <source>
        <dbReference type="ARBA" id="ARBA00004167"/>
    </source>
</evidence>
<dbReference type="PANTHER" id="PTHR30627">
    <property type="entry name" value="PEPTIDOGLYCAN D,D-TRANSPEPTIDASE"/>
    <property type="match status" value="1"/>
</dbReference>
<keyword evidence="9" id="KW-0133">Cell shape</keyword>
<keyword evidence="8" id="KW-0378">Hydrolase</keyword>
<evidence type="ECO:0000256" key="14">
    <source>
        <dbReference type="SAM" id="Phobius"/>
    </source>
</evidence>
<comment type="subcellular location">
    <subcellularLocation>
        <location evidence="2">Cell membrane</location>
    </subcellularLocation>
    <subcellularLocation>
        <location evidence="1">Membrane</location>
        <topology evidence="1">Single-pass membrane protein</topology>
    </subcellularLocation>
</comment>
<dbReference type="InterPro" id="IPR036138">
    <property type="entry name" value="PBP_dimer_sf"/>
</dbReference>
<keyword evidence="6" id="KW-0645">Protease</keyword>
<dbReference type="Pfam" id="PF03717">
    <property type="entry name" value="PBP_dimer"/>
    <property type="match status" value="1"/>
</dbReference>
<dbReference type="RefSeq" id="WP_106257520.1">
    <property type="nucleotide sequence ID" value="NZ_CAWNSW010000129.1"/>
</dbReference>
<dbReference type="PANTHER" id="PTHR30627:SF2">
    <property type="entry name" value="PEPTIDOGLYCAN D,D-TRANSPEPTIDASE MRDA"/>
    <property type="match status" value="1"/>
</dbReference>
<evidence type="ECO:0000313" key="18">
    <source>
        <dbReference type="Proteomes" id="UP000239576"/>
    </source>
</evidence>
<dbReference type="GO" id="GO:0008658">
    <property type="term" value="F:penicillin binding"/>
    <property type="evidence" value="ECO:0007669"/>
    <property type="project" value="InterPro"/>
</dbReference>
<evidence type="ECO:0000313" key="17">
    <source>
        <dbReference type="EMBL" id="PSB27219.1"/>
    </source>
</evidence>
<comment type="caution">
    <text evidence="17">The sequence shown here is derived from an EMBL/GenBank/DDBJ whole genome shotgun (WGS) entry which is preliminary data.</text>
</comment>
<dbReference type="Gene3D" id="3.40.710.10">
    <property type="entry name" value="DD-peptidase/beta-lactamase superfamily"/>
    <property type="match status" value="1"/>
</dbReference>
<feature type="domain" description="Penicillin-binding protein transpeptidase" evidence="15">
    <location>
        <begin position="270"/>
        <end position="580"/>
    </location>
</feature>